<dbReference type="PANTHER" id="PTHR30456:SF0">
    <property type="entry name" value="PYRIDOXINE 5'-PHOSPHATE SYNTHASE"/>
    <property type="match status" value="1"/>
</dbReference>
<dbReference type="InterPro" id="IPR004569">
    <property type="entry name" value="PyrdxlP_synth_PdxJ"/>
</dbReference>
<evidence type="ECO:0000256" key="2">
    <source>
        <dbReference type="ARBA" id="ARBA00022679"/>
    </source>
</evidence>
<dbReference type="AlphaFoldDB" id="A0A3B0W3K2"/>
<keyword evidence="2 4" id="KW-0808">Transferase</keyword>
<evidence type="ECO:0000313" key="4">
    <source>
        <dbReference type="EMBL" id="VAW45842.1"/>
    </source>
</evidence>
<protein>
    <submittedName>
        <fullName evidence="4">Pyridoxine 5'-phosphate synthase</fullName>
        <ecNumber evidence="4">2.6.99.2</ecNumber>
    </submittedName>
</protein>
<sequence>MNPIYLGLNIDHVATLRQARGTRYPDPIKAALDAEMAGADSITLHLREDRRHIQDEDVARIMSVRQTKVNLEMAATEEMIQIACAYHPEDICLVPEKREELTTEGGLDVAGQMTWLTETCHRLAQAECRVSLFIDPDERQIEAAKEVGAPVIELHTGTYAELTKPEDIEAELERIRHAAEYATRLGLVVNAGHGLHYHNVQAIAAIKEIEELNIGHAIIAQAIFSGLPEAVREMKRLMIEARQQAYLT</sequence>
<dbReference type="CDD" id="cd00003">
    <property type="entry name" value="PNPsynthase"/>
    <property type="match status" value="1"/>
</dbReference>
<dbReference type="Gene3D" id="3.20.20.70">
    <property type="entry name" value="Aldolase class I"/>
    <property type="match status" value="1"/>
</dbReference>
<dbReference type="HAMAP" id="MF_00279">
    <property type="entry name" value="PdxJ"/>
    <property type="match status" value="1"/>
</dbReference>
<dbReference type="FunFam" id="3.20.20.70:FF:000042">
    <property type="entry name" value="Pyridoxine 5'-phosphate synthase"/>
    <property type="match status" value="1"/>
</dbReference>
<dbReference type="NCBIfam" id="NF003624">
    <property type="entry name" value="PRK05265.1-2"/>
    <property type="match status" value="1"/>
</dbReference>
<proteinExistence type="inferred from homology"/>
<dbReference type="PANTHER" id="PTHR30456">
    <property type="entry name" value="PYRIDOXINE 5'-PHOSPHATE SYNTHASE"/>
    <property type="match status" value="1"/>
</dbReference>
<gene>
    <name evidence="4" type="ORF">MNBD_GAMMA04-140</name>
</gene>
<reference evidence="4" key="1">
    <citation type="submission" date="2018-06" db="EMBL/GenBank/DDBJ databases">
        <authorList>
            <person name="Zhirakovskaya E."/>
        </authorList>
    </citation>
    <scope>NUCLEOTIDE SEQUENCE</scope>
</reference>
<dbReference type="GO" id="GO:0005829">
    <property type="term" value="C:cytosol"/>
    <property type="evidence" value="ECO:0007669"/>
    <property type="project" value="TreeGrafter"/>
</dbReference>
<evidence type="ECO:0000256" key="1">
    <source>
        <dbReference type="ARBA" id="ARBA00022490"/>
    </source>
</evidence>
<keyword evidence="1" id="KW-0963">Cytoplasm</keyword>
<dbReference type="EMBL" id="UOFB01000102">
    <property type="protein sequence ID" value="VAW45842.1"/>
    <property type="molecule type" value="Genomic_DNA"/>
</dbReference>
<dbReference type="Pfam" id="PF03740">
    <property type="entry name" value="PdxJ"/>
    <property type="match status" value="1"/>
</dbReference>
<organism evidence="4">
    <name type="scientific">hydrothermal vent metagenome</name>
    <dbReference type="NCBI Taxonomy" id="652676"/>
    <lineage>
        <taxon>unclassified sequences</taxon>
        <taxon>metagenomes</taxon>
        <taxon>ecological metagenomes</taxon>
    </lineage>
</organism>
<dbReference type="EC" id="2.6.99.2" evidence="4"/>
<dbReference type="NCBIfam" id="TIGR00559">
    <property type="entry name" value="pdxJ"/>
    <property type="match status" value="1"/>
</dbReference>
<dbReference type="InterPro" id="IPR013785">
    <property type="entry name" value="Aldolase_TIM"/>
</dbReference>
<dbReference type="NCBIfam" id="NF003625">
    <property type="entry name" value="PRK05265.1-3"/>
    <property type="match status" value="1"/>
</dbReference>
<dbReference type="InterPro" id="IPR036130">
    <property type="entry name" value="Pyridoxine-5'_phos_synth"/>
</dbReference>
<name>A0A3B0W3K2_9ZZZZ</name>
<dbReference type="NCBIfam" id="NF003623">
    <property type="entry name" value="PRK05265.1-1"/>
    <property type="match status" value="1"/>
</dbReference>
<dbReference type="NCBIfam" id="NF003627">
    <property type="entry name" value="PRK05265.1-5"/>
    <property type="match status" value="1"/>
</dbReference>
<accession>A0A3B0W3K2</accession>
<dbReference type="SUPFAM" id="SSF63892">
    <property type="entry name" value="Pyridoxine 5'-phosphate synthase"/>
    <property type="match status" value="1"/>
</dbReference>
<keyword evidence="3" id="KW-0664">Pyridoxine biosynthesis</keyword>
<evidence type="ECO:0000256" key="3">
    <source>
        <dbReference type="ARBA" id="ARBA00023096"/>
    </source>
</evidence>
<dbReference type="GO" id="GO:0033856">
    <property type="term" value="F:pyridoxine 5'-phosphate synthase activity"/>
    <property type="evidence" value="ECO:0007669"/>
    <property type="project" value="UniProtKB-EC"/>
</dbReference>
<dbReference type="GO" id="GO:0008615">
    <property type="term" value="P:pyridoxine biosynthetic process"/>
    <property type="evidence" value="ECO:0007669"/>
    <property type="project" value="UniProtKB-KW"/>
</dbReference>